<dbReference type="InterPro" id="IPR036388">
    <property type="entry name" value="WH-like_DNA-bd_sf"/>
</dbReference>
<dbReference type="RefSeq" id="WP_014963459.1">
    <property type="nucleotide sequence ID" value="NC_018655.1"/>
</dbReference>
<dbReference type="HOGENOM" id="CLU_159725_1_0_2"/>
<reference evidence="2 3" key="1">
    <citation type="journal article" date="2012" name="J. Bacteriol.">
        <title>Draft Genome Sequence of an Ammonia-Oxidizing Archaeon, "Candidatus Nitrosopumilus koreensis" AR1, from Marine Sediment.</title>
        <authorList>
            <person name="Park S.J."/>
            <person name="Kim J.G."/>
            <person name="Jung M.Y."/>
            <person name="Kim S.J."/>
            <person name="Cha I.T."/>
            <person name="Kwon K."/>
            <person name="Lee J.H."/>
            <person name="Rhee S.K."/>
        </authorList>
    </citation>
    <scope>NUCLEOTIDE SEQUENCE [LARGE SCALE GENOMIC DNA]</scope>
    <source>
        <strain evidence="2 3">AR1</strain>
    </source>
</reference>
<dbReference type="PATRIC" id="fig|1229908.8.peg.1299"/>
<feature type="domain" description="ArnR1-like winged helix-turn-helix" evidence="1">
    <location>
        <begin position="6"/>
        <end position="84"/>
    </location>
</feature>
<protein>
    <submittedName>
        <fullName evidence="2">Putative transcriptional regulator</fullName>
    </submittedName>
</protein>
<proteinExistence type="predicted"/>
<accession>K0B7Y7</accession>
<dbReference type="Proteomes" id="UP000006101">
    <property type="component" value="Chromosome"/>
</dbReference>
<dbReference type="KEGG" id="nkr:NKOR_05960"/>
<dbReference type="EMBL" id="CP003842">
    <property type="protein sequence ID" value="AFS81075.1"/>
    <property type="molecule type" value="Genomic_DNA"/>
</dbReference>
<dbReference type="Gene3D" id="1.10.10.10">
    <property type="entry name" value="Winged helix-like DNA-binding domain superfamily/Winged helix DNA-binding domain"/>
    <property type="match status" value="1"/>
</dbReference>
<evidence type="ECO:0000313" key="2">
    <source>
        <dbReference type="EMBL" id="AFS81075.1"/>
    </source>
</evidence>
<organism evidence="2 3">
    <name type="scientific">Candidatus Nitrosopumilus koreensis AR1</name>
    <dbReference type="NCBI Taxonomy" id="1229908"/>
    <lineage>
        <taxon>Archaea</taxon>
        <taxon>Nitrososphaerota</taxon>
        <taxon>Nitrososphaeria</taxon>
        <taxon>Nitrosopumilales</taxon>
        <taxon>Nitrosopumilaceae</taxon>
        <taxon>Nitrosopumilus</taxon>
    </lineage>
</organism>
<dbReference type="GeneID" id="13725227"/>
<dbReference type="Pfam" id="PF14947">
    <property type="entry name" value="HTH_45"/>
    <property type="match status" value="1"/>
</dbReference>
<evidence type="ECO:0000313" key="3">
    <source>
        <dbReference type="Proteomes" id="UP000006101"/>
    </source>
</evidence>
<dbReference type="AlphaFoldDB" id="K0B7Y7"/>
<name>K0B7Y7_9ARCH</name>
<keyword evidence="3" id="KW-1185">Reference proteome</keyword>
<dbReference type="InterPro" id="IPR038723">
    <property type="entry name" value="ArnR1-like_HTH"/>
</dbReference>
<gene>
    <name evidence="2" type="ORF">NKOR_05960</name>
</gene>
<evidence type="ECO:0000259" key="1">
    <source>
        <dbReference type="Pfam" id="PF14947"/>
    </source>
</evidence>
<sequence length="93" mass="11047">MNRKERRGKLEIYYDVLTAIKNESTNIGVIKPTRLQYGSNLSYDKLTNYLHDLKQKEMVMKNGGIKILERGREFMEEYCNIRKQIKKLGLEFT</sequence>
<dbReference type="STRING" id="1229908.NKOR_05960"/>